<feature type="non-terminal residue" evidence="1">
    <location>
        <position position="32"/>
    </location>
</feature>
<evidence type="ECO:0000313" key="2">
    <source>
        <dbReference type="Proteomes" id="UP000625711"/>
    </source>
</evidence>
<name>A0A834MAN9_RHYFE</name>
<proteinExistence type="predicted"/>
<evidence type="ECO:0000313" key="1">
    <source>
        <dbReference type="EMBL" id="KAF7272805.1"/>
    </source>
</evidence>
<organism evidence="1 2">
    <name type="scientific">Rhynchophorus ferrugineus</name>
    <name type="common">Red palm weevil</name>
    <name type="synonym">Curculio ferrugineus</name>
    <dbReference type="NCBI Taxonomy" id="354439"/>
    <lineage>
        <taxon>Eukaryota</taxon>
        <taxon>Metazoa</taxon>
        <taxon>Ecdysozoa</taxon>
        <taxon>Arthropoda</taxon>
        <taxon>Hexapoda</taxon>
        <taxon>Insecta</taxon>
        <taxon>Pterygota</taxon>
        <taxon>Neoptera</taxon>
        <taxon>Endopterygota</taxon>
        <taxon>Coleoptera</taxon>
        <taxon>Polyphaga</taxon>
        <taxon>Cucujiformia</taxon>
        <taxon>Curculionidae</taxon>
        <taxon>Dryophthorinae</taxon>
        <taxon>Rhynchophorus</taxon>
    </lineage>
</organism>
<comment type="caution">
    <text evidence="1">The sequence shown here is derived from an EMBL/GenBank/DDBJ whole genome shotgun (WGS) entry which is preliminary data.</text>
</comment>
<sequence>MSTKDGECSGRLKGVVTDEKILKNPQNDFEGP</sequence>
<dbReference type="EMBL" id="JAACXV010013688">
    <property type="protein sequence ID" value="KAF7272805.1"/>
    <property type="molecule type" value="Genomic_DNA"/>
</dbReference>
<reference evidence="1" key="1">
    <citation type="submission" date="2020-08" db="EMBL/GenBank/DDBJ databases">
        <title>Genome sequencing and assembly of the red palm weevil Rhynchophorus ferrugineus.</title>
        <authorList>
            <person name="Dias G.B."/>
            <person name="Bergman C.M."/>
            <person name="Manee M."/>
        </authorList>
    </citation>
    <scope>NUCLEOTIDE SEQUENCE</scope>
    <source>
        <strain evidence="1">AA-2017</strain>
        <tissue evidence="1">Whole larva</tissue>
    </source>
</reference>
<dbReference type="Proteomes" id="UP000625711">
    <property type="component" value="Unassembled WGS sequence"/>
</dbReference>
<dbReference type="AlphaFoldDB" id="A0A834MAN9"/>
<gene>
    <name evidence="1" type="ORF">GWI33_014437</name>
</gene>
<keyword evidence="2" id="KW-1185">Reference proteome</keyword>
<accession>A0A834MAN9</accession>
<protein>
    <submittedName>
        <fullName evidence="1">Uncharacterized protein</fullName>
    </submittedName>
</protein>